<reference evidence="11 12" key="1">
    <citation type="journal article" date="2018" name="Nat. Ecol. Evol.">
        <title>Shark genomes provide insights into elasmobranch evolution and the origin of vertebrates.</title>
        <authorList>
            <person name="Hara Y"/>
            <person name="Yamaguchi K"/>
            <person name="Onimaru K"/>
            <person name="Kadota M"/>
            <person name="Koyanagi M"/>
            <person name="Keeley SD"/>
            <person name="Tatsumi K"/>
            <person name="Tanaka K"/>
            <person name="Motone F"/>
            <person name="Kageyama Y"/>
            <person name="Nozu R"/>
            <person name="Adachi N"/>
            <person name="Nishimura O"/>
            <person name="Nakagawa R"/>
            <person name="Tanegashima C"/>
            <person name="Kiyatake I"/>
            <person name="Matsumoto R"/>
            <person name="Murakumo K"/>
            <person name="Nishida K"/>
            <person name="Terakita A"/>
            <person name="Kuratani S"/>
            <person name="Sato K"/>
            <person name="Hyodo S Kuraku.S."/>
        </authorList>
    </citation>
    <scope>NUCLEOTIDE SEQUENCE [LARGE SCALE GENOMIC DNA]</scope>
</reference>
<dbReference type="PANTHER" id="PTHR22799">
    <property type="entry name" value="TETRANECTIN-RELATED"/>
    <property type="match status" value="1"/>
</dbReference>
<evidence type="ECO:0000256" key="5">
    <source>
        <dbReference type="ARBA" id="ARBA00022837"/>
    </source>
</evidence>
<evidence type="ECO:0000256" key="3">
    <source>
        <dbReference type="ARBA" id="ARBA00022729"/>
    </source>
</evidence>
<dbReference type="InterPro" id="IPR051663">
    <property type="entry name" value="CLec_Tetranectin-domain"/>
</dbReference>
<organism evidence="11 12">
    <name type="scientific">Chiloscyllium punctatum</name>
    <name type="common">Brownbanded bambooshark</name>
    <name type="synonym">Hemiscyllium punctatum</name>
    <dbReference type="NCBI Taxonomy" id="137246"/>
    <lineage>
        <taxon>Eukaryota</taxon>
        <taxon>Metazoa</taxon>
        <taxon>Chordata</taxon>
        <taxon>Craniata</taxon>
        <taxon>Vertebrata</taxon>
        <taxon>Chondrichthyes</taxon>
        <taxon>Elasmobranchii</taxon>
        <taxon>Galeomorphii</taxon>
        <taxon>Galeoidea</taxon>
        <taxon>Orectolobiformes</taxon>
        <taxon>Hemiscylliidae</taxon>
        <taxon>Chiloscyllium</taxon>
    </lineage>
</organism>
<dbReference type="EMBL" id="BEZZ01000001">
    <property type="protein sequence ID" value="GCC19473.1"/>
    <property type="molecule type" value="Genomic_DNA"/>
</dbReference>
<evidence type="ECO:0000256" key="4">
    <source>
        <dbReference type="ARBA" id="ARBA00022734"/>
    </source>
</evidence>
<evidence type="ECO:0000256" key="6">
    <source>
        <dbReference type="ARBA" id="ARBA00023119"/>
    </source>
</evidence>
<dbReference type="GO" id="GO:0008083">
    <property type="term" value="F:growth factor activity"/>
    <property type="evidence" value="ECO:0007669"/>
    <property type="project" value="TreeGrafter"/>
</dbReference>
<dbReference type="Pfam" id="PF00059">
    <property type="entry name" value="Lectin_C"/>
    <property type="match status" value="1"/>
</dbReference>
<proteinExistence type="predicted"/>
<gene>
    <name evidence="11" type="ORF">chiPu_0000015</name>
</gene>
<dbReference type="InterPro" id="IPR016187">
    <property type="entry name" value="CTDL_fold"/>
</dbReference>
<dbReference type="OrthoDB" id="8066719at2759"/>
<keyword evidence="8" id="KW-0325">Glycoprotein</keyword>
<feature type="domain" description="C-type lectin" evidence="10">
    <location>
        <begin position="169"/>
        <end position="285"/>
    </location>
</feature>
<dbReference type="InterPro" id="IPR018378">
    <property type="entry name" value="C-type_lectin_CS"/>
</dbReference>
<keyword evidence="2" id="KW-0964">Secreted</keyword>
<keyword evidence="7" id="KW-1015">Disulfide bond</keyword>
<dbReference type="InterPro" id="IPR016186">
    <property type="entry name" value="C-type_lectin-like/link_sf"/>
</dbReference>
<sequence>MIRTSILVSSFERLETSRRMEIECVRRFLCLLIVLQVQTLSFTETHHPASDVCATHIILPGPKGEQGETGDPGEPGKTGKLGPPGPKGMIGEPGQNGEVGRRGKIGPVGLKGDKGNKGYPGPPGLKGESGSFCDCGRYRKIVGQMDINIARLNNTMRFVKNVIAGIKETAEKFYLIVKEGKNYNAALLHCQDRGGTLAMPKDEETNTLIAAYVNKTGLSRVFIGVNDLEKERQFMYTDATPLQDYSHWRPGEPNNAFGGEDCVEIVSDGGWNDVECHITMYFICEFLKKFS</sequence>
<evidence type="ECO:0000313" key="11">
    <source>
        <dbReference type="EMBL" id="GCC19473.1"/>
    </source>
</evidence>
<protein>
    <recommendedName>
        <fullName evidence="10">C-type lectin domain-containing protein</fullName>
    </recommendedName>
</protein>
<evidence type="ECO:0000313" key="12">
    <source>
        <dbReference type="Proteomes" id="UP000287033"/>
    </source>
</evidence>
<keyword evidence="3" id="KW-0732">Signal</keyword>
<dbReference type="GO" id="GO:0001503">
    <property type="term" value="P:ossification"/>
    <property type="evidence" value="ECO:0007669"/>
    <property type="project" value="TreeGrafter"/>
</dbReference>
<name>A0A401RMU2_CHIPU</name>
<dbReference type="SMART" id="SM00034">
    <property type="entry name" value="CLECT"/>
    <property type="match status" value="1"/>
</dbReference>
<dbReference type="PROSITE" id="PS00615">
    <property type="entry name" value="C_TYPE_LECTIN_1"/>
    <property type="match status" value="1"/>
</dbReference>
<keyword evidence="12" id="KW-1185">Reference proteome</keyword>
<dbReference type="GO" id="GO:0005615">
    <property type="term" value="C:extracellular space"/>
    <property type="evidence" value="ECO:0007669"/>
    <property type="project" value="TreeGrafter"/>
</dbReference>
<dbReference type="SUPFAM" id="SSF56436">
    <property type="entry name" value="C-type lectin-like"/>
    <property type="match status" value="1"/>
</dbReference>
<dbReference type="GO" id="GO:0030246">
    <property type="term" value="F:carbohydrate binding"/>
    <property type="evidence" value="ECO:0007669"/>
    <property type="project" value="UniProtKB-KW"/>
</dbReference>
<dbReference type="InterPro" id="IPR033990">
    <property type="entry name" value="Collectin_CTLD"/>
</dbReference>
<dbReference type="OMA" id="FICEFLK"/>
<dbReference type="AlphaFoldDB" id="A0A401RMU2"/>
<keyword evidence="6" id="KW-0176">Collagen</keyword>
<evidence type="ECO:0000256" key="9">
    <source>
        <dbReference type="SAM" id="MobiDB-lite"/>
    </source>
</evidence>
<keyword evidence="4" id="KW-0430">Lectin</keyword>
<keyword evidence="5" id="KW-0106">Calcium</keyword>
<dbReference type="Gene3D" id="3.10.100.10">
    <property type="entry name" value="Mannose-Binding Protein A, subunit A"/>
    <property type="match status" value="1"/>
</dbReference>
<comment type="subcellular location">
    <subcellularLocation>
        <location evidence="1">Secreted</location>
    </subcellularLocation>
</comment>
<feature type="region of interest" description="Disordered" evidence="9">
    <location>
        <begin position="58"/>
        <end position="123"/>
    </location>
</feature>
<evidence type="ECO:0000256" key="1">
    <source>
        <dbReference type="ARBA" id="ARBA00004613"/>
    </source>
</evidence>
<comment type="caution">
    <text evidence="11">The sequence shown here is derived from an EMBL/GenBank/DDBJ whole genome shotgun (WGS) entry which is preliminary data.</text>
</comment>
<dbReference type="InterPro" id="IPR008160">
    <property type="entry name" value="Collagen"/>
</dbReference>
<dbReference type="PROSITE" id="PS50041">
    <property type="entry name" value="C_TYPE_LECTIN_2"/>
    <property type="match status" value="1"/>
</dbReference>
<dbReference type="Pfam" id="PF01391">
    <property type="entry name" value="Collagen"/>
    <property type="match status" value="1"/>
</dbReference>
<dbReference type="STRING" id="137246.A0A401RMU2"/>
<evidence type="ECO:0000259" key="10">
    <source>
        <dbReference type="PROSITE" id="PS50041"/>
    </source>
</evidence>
<dbReference type="GO" id="GO:0005581">
    <property type="term" value="C:collagen trimer"/>
    <property type="evidence" value="ECO:0007669"/>
    <property type="project" value="UniProtKB-KW"/>
</dbReference>
<dbReference type="Proteomes" id="UP000287033">
    <property type="component" value="Unassembled WGS sequence"/>
</dbReference>
<dbReference type="InterPro" id="IPR001304">
    <property type="entry name" value="C-type_lectin-like"/>
</dbReference>
<dbReference type="CDD" id="cd03591">
    <property type="entry name" value="CLECT_collectin_like"/>
    <property type="match status" value="1"/>
</dbReference>
<evidence type="ECO:0000256" key="8">
    <source>
        <dbReference type="ARBA" id="ARBA00023180"/>
    </source>
</evidence>
<dbReference type="PANTHER" id="PTHR22799:SF1">
    <property type="entry name" value="C-TYPE LECTIN DOMAIN FAMILY 11 MEMBER A"/>
    <property type="match status" value="1"/>
</dbReference>
<evidence type="ECO:0000256" key="7">
    <source>
        <dbReference type="ARBA" id="ARBA00023157"/>
    </source>
</evidence>
<accession>A0A401RMU2</accession>
<evidence type="ECO:0000256" key="2">
    <source>
        <dbReference type="ARBA" id="ARBA00022525"/>
    </source>
</evidence>